<feature type="signal peptide" evidence="3">
    <location>
        <begin position="1"/>
        <end position="35"/>
    </location>
</feature>
<keyword evidence="2" id="KW-0472">Membrane</keyword>
<dbReference type="SMART" id="SM00327">
    <property type="entry name" value="VWA"/>
    <property type="match status" value="1"/>
</dbReference>
<evidence type="ECO:0000259" key="4">
    <source>
        <dbReference type="PROSITE" id="PS50234"/>
    </source>
</evidence>
<evidence type="ECO:0000256" key="3">
    <source>
        <dbReference type="SAM" id="SignalP"/>
    </source>
</evidence>
<organism evidence="5 6">
    <name type="scientific">Kribbella soli</name>
    <dbReference type="NCBI Taxonomy" id="1124743"/>
    <lineage>
        <taxon>Bacteria</taxon>
        <taxon>Bacillati</taxon>
        <taxon>Actinomycetota</taxon>
        <taxon>Actinomycetes</taxon>
        <taxon>Propionibacteriales</taxon>
        <taxon>Kribbellaceae</taxon>
        <taxon>Kribbella</taxon>
    </lineage>
</organism>
<comment type="caution">
    <text evidence="5">The sequence shown here is derived from an EMBL/GenBank/DDBJ whole genome shotgun (WGS) entry which is preliminary data.</text>
</comment>
<protein>
    <submittedName>
        <fullName evidence="5">VWA domain-containing protein</fullName>
    </submittedName>
</protein>
<dbReference type="Gene3D" id="3.40.50.410">
    <property type="entry name" value="von Willebrand factor, type A domain"/>
    <property type="match status" value="1"/>
</dbReference>
<accession>A0A4V2LZX6</accession>
<feature type="domain" description="VWFA" evidence="4">
    <location>
        <begin position="43"/>
        <end position="226"/>
    </location>
</feature>
<dbReference type="OrthoDB" id="4318225at2"/>
<dbReference type="EMBL" id="SJJZ01000001">
    <property type="protein sequence ID" value="TCC09836.1"/>
    <property type="molecule type" value="Genomic_DNA"/>
</dbReference>
<evidence type="ECO:0000256" key="1">
    <source>
        <dbReference type="SAM" id="MobiDB-lite"/>
    </source>
</evidence>
<evidence type="ECO:0000313" key="6">
    <source>
        <dbReference type="Proteomes" id="UP000292346"/>
    </source>
</evidence>
<dbReference type="InterPro" id="IPR036465">
    <property type="entry name" value="vWFA_dom_sf"/>
</dbReference>
<dbReference type="RefSeq" id="WP_131334264.1">
    <property type="nucleotide sequence ID" value="NZ_SJJZ01000001.1"/>
</dbReference>
<proteinExistence type="predicted"/>
<dbReference type="SUPFAM" id="SSF53300">
    <property type="entry name" value="vWA-like"/>
    <property type="match status" value="1"/>
</dbReference>
<feature type="chain" id="PRO_5039392525" evidence="3">
    <location>
        <begin position="36"/>
        <end position="669"/>
    </location>
</feature>
<dbReference type="PROSITE" id="PS51318">
    <property type="entry name" value="TAT"/>
    <property type="match status" value="1"/>
</dbReference>
<dbReference type="InterPro" id="IPR006311">
    <property type="entry name" value="TAT_signal"/>
</dbReference>
<evidence type="ECO:0000313" key="5">
    <source>
        <dbReference type="EMBL" id="TCC09836.1"/>
    </source>
</evidence>
<name>A0A4V2LZX6_9ACTN</name>
<keyword evidence="3" id="KW-0732">Signal</keyword>
<keyword evidence="6" id="KW-1185">Reference proteome</keyword>
<feature type="compositionally biased region" description="Low complexity" evidence="1">
    <location>
        <begin position="577"/>
        <end position="598"/>
    </location>
</feature>
<sequence>MTTHQAHRRRPVVWALIAVTLAAVLGGLTAPAALADPAPSGGKLVLVLDSSGSMAEPAGDGHTKIAAARTALSSVVTKLPEAAEVGLRVYGATVFKRTQAGACTDTQLTVPIGTANRPQLQTAIAKYKPYGETPIGYALQQAAKDLGPVGQRTIVLVSDGEATCAPEPCAVARSIAQQGIDLKIDVVGFRVGGKARTQLQCVAREGRGDYYDADSTVDLEAGLGRLSTRAFRPFRISGTPVHGAPQQEGAPVLAPGHYSDTFGVDNTSKHYLIKRTMKGSTLRAGVSFRRPAGGSFVIQSEVRLNTLAGEQCGWSYPRGFDGDQGLATGTAASWSKYEKKNDECADSDQLVLTVNPGKNYLQLKGVPYELRVDEEPPVDSIANLPAAAADPVWTPMSGSTPREIVPGSSFPDAPLLQPGTYKTTLMPGELQLYRVKADWGQRIQAQMTVPEMAGAAADALDGIRYLDTALISPTGEDVFAIFAKNVPGGSYTKAVLTKRGLVKGLTTKEIRYLNRNGANNQDTGTSTPGEYYLAVSLTRKANDKAFTIPLNLTVGVVGTAGAGKPEYVDGATPVSGESVTPSPTETPSTTPSSTPSEPGDSGDKNQAGGPVQGRADSDDGTPVALVAGLGGGGVLLLLIGGLIVARLRKKPAAAQWPQSNNWGGPQGPR</sequence>
<reference evidence="5 6" key="1">
    <citation type="submission" date="2019-02" db="EMBL/GenBank/DDBJ databases">
        <title>Kribbella capetownensis sp. nov. and Kribbella speibonae sp. nov., isolated from soil.</title>
        <authorList>
            <person name="Curtis S.M."/>
            <person name="Norton I."/>
            <person name="Everest G.J."/>
            <person name="Meyers P.R."/>
        </authorList>
    </citation>
    <scope>NUCLEOTIDE SEQUENCE [LARGE SCALE GENOMIC DNA]</scope>
    <source>
        <strain evidence="5 6">KCTC 29219</strain>
    </source>
</reference>
<keyword evidence="2" id="KW-0812">Transmembrane</keyword>
<dbReference type="AlphaFoldDB" id="A0A4V2LZX6"/>
<dbReference type="InterPro" id="IPR002035">
    <property type="entry name" value="VWF_A"/>
</dbReference>
<dbReference type="PROSITE" id="PS50234">
    <property type="entry name" value="VWFA"/>
    <property type="match status" value="1"/>
</dbReference>
<keyword evidence="2" id="KW-1133">Transmembrane helix</keyword>
<dbReference type="Pfam" id="PF13519">
    <property type="entry name" value="VWA_2"/>
    <property type="match status" value="1"/>
</dbReference>
<feature type="region of interest" description="Disordered" evidence="1">
    <location>
        <begin position="565"/>
        <end position="619"/>
    </location>
</feature>
<gene>
    <name evidence="5" type="ORF">E0H45_00345</name>
</gene>
<evidence type="ECO:0000256" key="2">
    <source>
        <dbReference type="SAM" id="Phobius"/>
    </source>
</evidence>
<dbReference type="Proteomes" id="UP000292346">
    <property type="component" value="Unassembled WGS sequence"/>
</dbReference>
<feature type="transmembrane region" description="Helical" evidence="2">
    <location>
        <begin position="623"/>
        <end position="645"/>
    </location>
</feature>